<feature type="signal peptide" evidence="1">
    <location>
        <begin position="1"/>
        <end position="20"/>
    </location>
</feature>
<evidence type="ECO:0000256" key="1">
    <source>
        <dbReference type="SAM" id="SignalP"/>
    </source>
</evidence>
<accession>A0ABW9RX94</accession>
<evidence type="ECO:0000313" key="3">
    <source>
        <dbReference type="Proteomes" id="UP000798808"/>
    </source>
</evidence>
<dbReference type="Proteomes" id="UP000798808">
    <property type="component" value="Unassembled WGS sequence"/>
</dbReference>
<protein>
    <submittedName>
        <fullName evidence="2">Uncharacterized protein</fullName>
    </submittedName>
</protein>
<sequence>MKNCLLVALIILMLPFYTKAQFVMPNEKDAQEFKKRALIIQLRTPDEDVLKKYRKEPETVERYKTHIGNINESIKQAFSHYWNMHDDILYMRISEIQEFMTKANKEQYAILTMEPGTDVRPEMNTRVLIDGYLFSAYLGGKNKPFFTCMVPDDLLSPFQYEFLLRNIQKYMEAASKGLDRNDKSLWDYDRNMSQLEKNILTLPKSVVSIEESEAREIYKLPLALKSDEEVAELYKQKPEGVLLPGIIFHTHKKIWMYLVINPTTMDVVSLVPVNSGVNFSLRTRKPGYSKYDAYAEAMDLFTIKSSSGFGSKQFMAIAHEMAFKLNY</sequence>
<keyword evidence="1" id="KW-0732">Signal</keyword>
<reference evidence="2 3" key="1">
    <citation type="submission" date="2019-02" db="EMBL/GenBank/DDBJ databases">
        <authorList>
            <person name="Goldberg S.R."/>
            <person name="Haltli B.A."/>
            <person name="Correa H."/>
            <person name="Russell K.G."/>
        </authorList>
    </citation>
    <scope>NUCLEOTIDE SEQUENCE [LARGE SCALE GENOMIC DNA]</scope>
    <source>
        <strain evidence="2 3">JCM 16186</strain>
    </source>
</reference>
<name>A0ABW9RX94_9BACT</name>
<evidence type="ECO:0000313" key="2">
    <source>
        <dbReference type="EMBL" id="MTI28847.1"/>
    </source>
</evidence>
<dbReference type="EMBL" id="SMLW01000673">
    <property type="protein sequence ID" value="MTI28847.1"/>
    <property type="molecule type" value="Genomic_DNA"/>
</dbReference>
<keyword evidence="3" id="KW-1185">Reference proteome</keyword>
<feature type="chain" id="PRO_5045892435" evidence="1">
    <location>
        <begin position="21"/>
        <end position="327"/>
    </location>
</feature>
<dbReference type="RefSeq" id="WP_155176752.1">
    <property type="nucleotide sequence ID" value="NZ_BAAAFL010000012.1"/>
</dbReference>
<gene>
    <name evidence="2" type="ORF">E1163_28060</name>
</gene>
<comment type="caution">
    <text evidence="2">The sequence shown here is derived from an EMBL/GenBank/DDBJ whole genome shotgun (WGS) entry which is preliminary data.</text>
</comment>
<organism evidence="2 3">
    <name type="scientific">Fulvivirga kasyanovii</name>
    <dbReference type="NCBI Taxonomy" id="396812"/>
    <lineage>
        <taxon>Bacteria</taxon>
        <taxon>Pseudomonadati</taxon>
        <taxon>Bacteroidota</taxon>
        <taxon>Cytophagia</taxon>
        <taxon>Cytophagales</taxon>
        <taxon>Fulvivirgaceae</taxon>
        <taxon>Fulvivirga</taxon>
    </lineage>
</organism>
<proteinExistence type="predicted"/>